<reference evidence="2" key="1">
    <citation type="submission" date="2012-11" db="EMBL/GenBank/DDBJ databases">
        <authorList>
            <person name="Lucero-Rivera Y.E."/>
            <person name="Tovar-Ramirez D."/>
        </authorList>
    </citation>
    <scope>NUCLEOTIDE SEQUENCE [LARGE SCALE GENOMIC DNA]</scope>
    <source>
        <strain evidence="2">Araruama</strain>
    </source>
</reference>
<dbReference type="Pfam" id="PF13385">
    <property type="entry name" value="Laminin_G_3"/>
    <property type="match status" value="1"/>
</dbReference>
<comment type="caution">
    <text evidence="1">The sequence shown here is derived from an EMBL/GenBank/DDBJ whole genome shotgun (WGS) entry which is preliminary data.</text>
</comment>
<evidence type="ECO:0000313" key="1">
    <source>
        <dbReference type="EMBL" id="ETR70898.1"/>
    </source>
</evidence>
<dbReference type="Gene3D" id="2.60.120.200">
    <property type="match status" value="1"/>
</dbReference>
<dbReference type="EMBL" id="ATBP01000352">
    <property type="protein sequence ID" value="ETR70898.1"/>
    <property type="molecule type" value="Genomic_DNA"/>
</dbReference>
<dbReference type="AlphaFoldDB" id="A0A1V1P7X4"/>
<dbReference type="Proteomes" id="UP000189670">
    <property type="component" value="Unassembled WGS sequence"/>
</dbReference>
<evidence type="ECO:0000313" key="2">
    <source>
        <dbReference type="Proteomes" id="UP000189670"/>
    </source>
</evidence>
<accession>A0A1V1P7X4</accession>
<gene>
    <name evidence="1" type="ORF">OMM_08475</name>
</gene>
<dbReference type="InterPro" id="IPR013320">
    <property type="entry name" value="ConA-like_dom_sf"/>
</dbReference>
<organism evidence="1 2">
    <name type="scientific">Candidatus Magnetoglobus multicellularis str. Araruama</name>
    <dbReference type="NCBI Taxonomy" id="890399"/>
    <lineage>
        <taxon>Bacteria</taxon>
        <taxon>Pseudomonadati</taxon>
        <taxon>Thermodesulfobacteriota</taxon>
        <taxon>Desulfobacteria</taxon>
        <taxon>Desulfobacterales</taxon>
        <taxon>Desulfobacteraceae</taxon>
        <taxon>Candidatus Magnetoglobus</taxon>
    </lineage>
</organism>
<name>A0A1V1P7X4_9BACT</name>
<proteinExistence type="predicted"/>
<sequence>MKWNQIPSHEQFYGYVYKRERGVNYNDPTDYRIRDLILYYKMDETSGDLLYDGVSSLNTGVVHNSASVVNGRLGYGRSLNGTNQYLSKAHDSSIDFGTQSYTVSLWIKADTEPTDYCIIISKANERGDSNDHFGWLISNTDVPTGKGLEFRINSGGTGRKNDKIASNPDIDVFDGKWHHIVAVRDSSKSTIYLYVDGSVKATKTGMGNKYQ</sequence>
<protein>
    <recommendedName>
        <fullName evidence="3">LamG-like jellyroll fold domain-containing protein</fullName>
    </recommendedName>
</protein>
<dbReference type="SUPFAM" id="SSF49899">
    <property type="entry name" value="Concanavalin A-like lectins/glucanases"/>
    <property type="match status" value="1"/>
</dbReference>
<evidence type="ECO:0008006" key="3">
    <source>
        <dbReference type="Google" id="ProtNLM"/>
    </source>
</evidence>